<accession>A0A562VDL1</accession>
<evidence type="ECO:0000256" key="2">
    <source>
        <dbReference type="ARBA" id="ARBA00023315"/>
    </source>
</evidence>
<keyword evidence="6" id="KW-1185">Reference proteome</keyword>
<proteinExistence type="predicted"/>
<dbReference type="GO" id="GO:0003700">
    <property type="term" value="F:DNA-binding transcription factor activity"/>
    <property type="evidence" value="ECO:0007669"/>
    <property type="project" value="InterPro"/>
</dbReference>
<evidence type="ECO:0000313" key="6">
    <source>
        <dbReference type="Proteomes" id="UP000321617"/>
    </source>
</evidence>
<dbReference type="PANTHER" id="PTHR43877:SF2">
    <property type="entry name" value="AMINOALKYLPHOSPHONATE N-ACETYLTRANSFERASE-RELATED"/>
    <property type="match status" value="1"/>
</dbReference>
<dbReference type="Gene3D" id="3.40.630.30">
    <property type="match status" value="1"/>
</dbReference>
<organism evidence="5 6">
    <name type="scientific">Stackebrandtia albiflava</name>
    <dbReference type="NCBI Taxonomy" id="406432"/>
    <lineage>
        <taxon>Bacteria</taxon>
        <taxon>Bacillati</taxon>
        <taxon>Actinomycetota</taxon>
        <taxon>Actinomycetes</taxon>
        <taxon>Glycomycetales</taxon>
        <taxon>Glycomycetaceae</taxon>
        <taxon>Stackebrandtia</taxon>
    </lineage>
</organism>
<dbReference type="EMBL" id="VLLL01000005">
    <property type="protein sequence ID" value="TWJ15960.1"/>
    <property type="molecule type" value="Genomic_DNA"/>
</dbReference>
<dbReference type="AlphaFoldDB" id="A0A562VDL1"/>
<dbReference type="Pfam" id="PF00583">
    <property type="entry name" value="Acetyltransf_1"/>
    <property type="match status" value="1"/>
</dbReference>
<dbReference type="PROSITE" id="PS51186">
    <property type="entry name" value="GNAT"/>
    <property type="match status" value="1"/>
</dbReference>
<dbReference type="Pfam" id="PF12802">
    <property type="entry name" value="MarR_2"/>
    <property type="match status" value="1"/>
</dbReference>
<dbReference type="CDD" id="cd04301">
    <property type="entry name" value="NAT_SF"/>
    <property type="match status" value="1"/>
</dbReference>
<dbReference type="Proteomes" id="UP000321617">
    <property type="component" value="Unassembled WGS sequence"/>
</dbReference>
<keyword evidence="1 5" id="KW-0808">Transferase</keyword>
<feature type="domain" description="HTH marR-type" evidence="3">
    <location>
        <begin position="1"/>
        <end position="140"/>
    </location>
</feature>
<comment type="caution">
    <text evidence="5">The sequence shown here is derived from an EMBL/GenBank/DDBJ whole genome shotgun (WGS) entry which is preliminary data.</text>
</comment>
<protein>
    <submittedName>
        <fullName evidence="5">Transcriptional regulator, MarR family with acetyltransferase activity</fullName>
    </submittedName>
</protein>
<dbReference type="InterPro" id="IPR016181">
    <property type="entry name" value="Acyl_CoA_acyltransferase"/>
</dbReference>
<feature type="domain" description="N-acetyltransferase" evidence="4">
    <location>
        <begin position="150"/>
        <end position="307"/>
    </location>
</feature>
<keyword evidence="2" id="KW-0012">Acyltransferase</keyword>
<dbReference type="GO" id="GO:0016747">
    <property type="term" value="F:acyltransferase activity, transferring groups other than amino-acyl groups"/>
    <property type="evidence" value="ECO:0007669"/>
    <property type="project" value="InterPro"/>
</dbReference>
<name>A0A562VDL1_9ACTN</name>
<dbReference type="Gene3D" id="1.10.10.10">
    <property type="entry name" value="Winged helix-like DNA-binding domain superfamily/Winged helix DNA-binding domain"/>
    <property type="match status" value="1"/>
</dbReference>
<dbReference type="InterPro" id="IPR050832">
    <property type="entry name" value="Bact_Acetyltransf"/>
</dbReference>
<dbReference type="InterPro" id="IPR036390">
    <property type="entry name" value="WH_DNA-bd_sf"/>
</dbReference>
<dbReference type="InterPro" id="IPR036388">
    <property type="entry name" value="WH-like_DNA-bd_sf"/>
</dbReference>
<dbReference type="RefSeq" id="WP_244615727.1">
    <property type="nucleotide sequence ID" value="NZ_BAABIJ010000001.1"/>
</dbReference>
<evidence type="ECO:0000313" key="5">
    <source>
        <dbReference type="EMBL" id="TWJ15960.1"/>
    </source>
</evidence>
<dbReference type="PROSITE" id="PS50995">
    <property type="entry name" value="HTH_MARR_2"/>
    <property type="match status" value="1"/>
</dbReference>
<sequence length="307" mass="33633">MADTQAGQIRRIREFNRFYTRLLGVLDEGLLDSPYSLTEVRVMYELRHGEAGDAAGLRRRLGLDAGYLSRMLGRLTRDGLVARHRDSGDGRRLLLRLTARGRELFDELDGRSDAQVAELVAGLGAEARADLLAAMDVIRRRFAPGEAPGFRIRGPRPGDLGRIVARNGEIYAREYGWNQEYEALVATIVADFATGAQPGREAVWIADQGGQMVGSVMCVAGDAPGVAKLRVLLVEPHARGQGVGAALIDTCLEFAASAGYDRIRLWTVDRLSAAARLYRRSGFEVVEESAVAMFGDELTAQTWERAL</sequence>
<dbReference type="PANTHER" id="PTHR43877">
    <property type="entry name" value="AMINOALKYLPHOSPHONATE N-ACETYLTRANSFERASE-RELATED-RELATED"/>
    <property type="match status" value="1"/>
</dbReference>
<dbReference type="SUPFAM" id="SSF55729">
    <property type="entry name" value="Acyl-CoA N-acyltransferases (Nat)"/>
    <property type="match status" value="1"/>
</dbReference>
<evidence type="ECO:0000259" key="4">
    <source>
        <dbReference type="PROSITE" id="PS51186"/>
    </source>
</evidence>
<dbReference type="SUPFAM" id="SSF46785">
    <property type="entry name" value="Winged helix' DNA-binding domain"/>
    <property type="match status" value="1"/>
</dbReference>
<reference evidence="5 6" key="1">
    <citation type="journal article" date="2013" name="Stand. Genomic Sci.">
        <title>Genomic Encyclopedia of Type Strains, Phase I: The one thousand microbial genomes (KMG-I) project.</title>
        <authorList>
            <person name="Kyrpides N.C."/>
            <person name="Woyke T."/>
            <person name="Eisen J.A."/>
            <person name="Garrity G."/>
            <person name="Lilburn T.G."/>
            <person name="Beck B.J."/>
            <person name="Whitman W.B."/>
            <person name="Hugenholtz P."/>
            <person name="Klenk H.P."/>
        </authorList>
    </citation>
    <scope>NUCLEOTIDE SEQUENCE [LARGE SCALE GENOMIC DNA]</scope>
    <source>
        <strain evidence="5 6">DSM 45044</strain>
    </source>
</reference>
<evidence type="ECO:0000259" key="3">
    <source>
        <dbReference type="PROSITE" id="PS50995"/>
    </source>
</evidence>
<dbReference type="InterPro" id="IPR000182">
    <property type="entry name" value="GNAT_dom"/>
</dbReference>
<dbReference type="SMART" id="SM00347">
    <property type="entry name" value="HTH_MARR"/>
    <property type="match status" value="1"/>
</dbReference>
<gene>
    <name evidence="5" type="ORF">LX16_1680</name>
</gene>
<dbReference type="InterPro" id="IPR000835">
    <property type="entry name" value="HTH_MarR-typ"/>
</dbReference>
<evidence type="ECO:0000256" key="1">
    <source>
        <dbReference type="ARBA" id="ARBA00022679"/>
    </source>
</evidence>